<dbReference type="GO" id="GO:0003677">
    <property type="term" value="F:DNA binding"/>
    <property type="evidence" value="ECO:0007669"/>
    <property type="project" value="UniProtKB-KW"/>
</dbReference>
<keyword evidence="3" id="KW-1185">Reference proteome</keyword>
<name>A0A2T3FPX8_9CLOT</name>
<dbReference type="InterPro" id="IPR036388">
    <property type="entry name" value="WH-like_DNA-bd_sf"/>
</dbReference>
<sequence length="142" mass="15964">MISTKGRYALRVMIDLAEQNSAGYIPLNEIATRQQISEKYLEIILKVLVKNKLLEGQRGKGGGYRLTRPINEYTAGEILELTEGSLSSVACLAPDAPPCERQTSCVTLPMWKRFDQVVHNFFYNITLEDLVKESQSLPKSTN</sequence>
<dbReference type="PANTHER" id="PTHR33221:SF5">
    <property type="entry name" value="HTH-TYPE TRANSCRIPTIONAL REGULATOR ISCR"/>
    <property type="match status" value="1"/>
</dbReference>
<protein>
    <submittedName>
        <fullName evidence="2">Rrf2 family transcriptional regulator</fullName>
    </submittedName>
</protein>
<dbReference type="InterPro" id="IPR000944">
    <property type="entry name" value="Tscrpt_reg_Rrf2"/>
</dbReference>
<dbReference type="SUPFAM" id="SSF46785">
    <property type="entry name" value="Winged helix' DNA-binding domain"/>
    <property type="match status" value="1"/>
</dbReference>
<evidence type="ECO:0000313" key="2">
    <source>
        <dbReference type="EMBL" id="PST37309.1"/>
    </source>
</evidence>
<evidence type="ECO:0000256" key="1">
    <source>
        <dbReference type="ARBA" id="ARBA00023125"/>
    </source>
</evidence>
<dbReference type="RefSeq" id="WP_022359441.1">
    <property type="nucleotide sequence ID" value="NZ_CAUWBW010000024.1"/>
</dbReference>
<dbReference type="AlphaFoldDB" id="A0A2T3FPX8"/>
<reference evidence="2 3" key="1">
    <citation type="submission" date="2018-03" db="EMBL/GenBank/DDBJ databases">
        <title>Lachnoclostridium SNUG30386 gen.nov., sp.nov., isolated from human faeces.</title>
        <authorList>
            <person name="Seo B."/>
            <person name="Jeon K."/>
            <person name="Ko G."/>
        </authorList>
    </citation>
    <scope>NUCLEOTIDE SEQUENCE [LARGE SCALE GENOMIC DNA]</scope>
    <source>
        <strain evidence="2 3">SNUG30386</strain>
    </source>
</reference>
<dbReference type="Pfam" id="PF02082">
    <property type="entry name" value="Rrf2"/>
    <property type="match status" value="1"/>
</dbReference>
<dbReference type="Gene3D" id="1.10.10.10">
    <property type="entry name" value="Winged helix-like DNA-binding domain superfamily/Winged helix DNA-binding domain"/>
    <property type="match status" value="1"/>
</dbReference>
<dbReference type="GO" id="GO:0005829">
    <property type="term" value="C:cytosol"/>
    <property type="evidence" value="ECO:0007669"/>
    <property type="project" value="TreeGrafter"/>
</dbReference>
<gene>
    <name evidence="2" type="ORF">C7U56_05095</name>
</gene>
<organism evidence="2 3">
    <name type="scientific">Clostridium fessum</name>
    <dbReference type="NCBI Taxonomy" id="2126740"/>
    <lineage>
        <taxon>Bacteria</taxon>
        <taxon>Bacillati</taxon>
        <taxon>Bacillota</taxon>
        <taxon>Clostridia</taxon>
        <taxon>Eubacteriales</taxon>
        <taxon>Clostridiaceae</taxon>
        <taxon>Clostridium</taxon>
    </lineage>
</organism>
<dbReference type="GO" id="GO:0003700">
    <property type="term" value="F:DNA-binding transcription factor activity"/>
    <property type="evidence" value="ECO:0007669"/>
    <property type="project" value="TreeGrafter"/>
</dbReference>
<comment type="caution">
    <text evidence="2">The sequence shown here is derived from an EMBL/GenBank/DDBJ whole genome shotgun (WGS) entry which is preliminary data.</text>
</comment>
<accession>A0A2T3FPX8</accession>
<dbReference type="PANTHER" id="PTHR33221">
    <property type="entry name" value="WINGED HELIX-TURN-HELIX TRANSCRIPTIONAL REGULATOR, RRF2 FAMILY"/>
    <property type="match status" value="1"/>
</dbReference>
<dbReference type="Proteomes" id="UP000241048">
    <property type="component" value="Unassembled WGS sequence"/>
</dbReference>
<dbReference type="PROSITE" id="PS51197">
    <property type="entry name" value="HTH_RRF2_2"/>
    <property type="match status" value="1"/>
</dbReference>
<proteinExistence type="predicted"/>
<evidence type="ECO:0000313" key="3">
    <source>
        <dbReference type="Proteomes" id="UP000241048"/>
    </source>
</evidence>
<keyword evidence="1" id="KW-0238">DNA-binding</keyword>
<dbReference type="InterPro" id="IPR036390">
    <property type="entry name" value="WH_DNA-bd_sf"/>
</dbReference>
<dbReference type="NCBIfam" id="TIGR00738">
    <property type="entry name" value="rrf2_super"/>
    <property type="match status" value="1"/>
</dbReference>
<dbReference type="EMBL" id="PYLO01000002">
    <property type="protein sequence ID" value="PST37309.1"/>
    <property type="molecule type" value="Genomic_DNA"/>
</dbReference>